<keyword evidence="1" id="KW-0472">Membrane</keyword>
<dbReference type="STRING" id="1348662.CARG_05650"/>
<dbReference type="KEGG" id="caz:CARG_05650"/>
<dbReference type="EMBL" id="CP006365">
    <property type="protein sequence ID" value="AGU15259.1"/>
    <property type="molecule type" value="Genomic_DNA"/>
</dbReference>
<dbReference type="Proteomes" id="UP000016943">
    <property type="component" value="Chromosome"/>
</dbReference>
<gene>
    <name evidence="2" type="ORF">CARG_05650</name>
</gene>
<evidence type="ECO:0000256" key="1">
    <source>
        <dbReference type="SAM" id="Phobius"/>
    </source>
</evidence>
<evidence type="ECO:0000313" key="2">
    <source>
        <dbReference type="EMBL" id="AGU15259.1"/>
    </source>
</evidence>
<keyword evidence="3" id="KW-1185">Reference proteome</keyword>
<keyword evidence="1" id="KW-1133">Transmembrane helix</keyword>
<dbReference type="PATRIC" id="fig|1348662.3.peg.1103"/>
<dbReference type="AlphaFoldDB" id="U3GVB0"/>
<evidence type="ECO:0000313" key="3">
    <source>
        <dbReference type="Proteomes" id="UP000016943"/>
    </source>
</evidence>
<dbReference type="HOGENOM" id="CLU_051991_0_0_11"/>
<dbReference type="eggNOG" id="ENOG50327N2">
    <property type="taxonomic scope" value="Bacteria"/>
</dbReference>
<evidence type="ECO:0008006" key="4">
    <source>
        <dbReference type="Google" id="ProtNLM"/>
    </source>
</evidence>
<proteinExistence type="predicted"/>
<feature type="transmembrane region" description="Helical" evidence="1">
    <location>
        <begin position="96"/>
        <end position="123"/>
    </location>
</feature>
<accession>U3GVB0</accession>
<protein>
    <recommendedName>
        <fullName evidence="4">Glycerophosphoryl diester phosphodiesterase membrane domain-containing protein</fullName>
    </recommendedName>
</protein>
<reference evidence="2 3" key="1">
    <citation type="journal article" date="2013" name="Genome Announc.">
        <title>Whole-Genome Sequence of the Clinical Strain Corynebacterium argentoratense DSM 44202, Isolated from a Human Throat Specimen.</title>
        <authorList>
            <person name="Bomholt C."/>
            <person name="Glaub A."/>
            <person name="Gravermann K."/>
            <person name="Albersmeier A."/>
            <person name="Brinkrolf K."/>
            <person name="Ruckert C."/>
            <person name="Tauch A."/>
        </authorList>
    </citation>
    <scope>NUCLEOTIDE SEQUENCE [LARGE SCALE GENOMIC DNA]</scope>
    <source>
        <strain evidence="2">DSM 44202</strain>
    </source>
</reference>
<name>U3GVB0_9CORY</name>
<sequence length="290" mass="30258">MTPPTAPQQSGAGAYGEIPAYGAPVYPNYNTAPAGARVFDSVGYGFNSFFANFGPWILFSLIMFAVQIPNGVYGFVESFTRSYPEPGAEVTVADTMSVGGTIVQVITVLATFVITAIAALGAIKQVNGRKITIGEMFSGVPFGRVIGLQLLVAVVQGLAMIPLAFGLIPLAFTADDDPNGALAGIAIFFGAAAVSAILYLLISPLFSLMVYALVDENLSVGQAFKRGFNVAKNNYLKTLGFTVIIGLLNSAGALLCGFGLLLTMPAAVLASAHFWRSLIGGTTVVPEQIQ</sequence>
<keyword evidence="1" id="KW-0812">Transmembrane</keyword>
<feature type="transmembrane region" description="Helical" evidence="1">
    <location>
        <begin position="185"/>
        <end position="214"/>
    </location>
</feature>
<organism evidence="2 3">
    <name type="scientific">Corynebacterium argentoratense DSM 44202</name>
    <dbReference type="NCBI Taxonomy" id="1348662"/>
    <lineage>
        <taxon>Bacteria</taxon>
        <taxon>Bacillati</taxon>
        <taxon>Actinomycetota</taxon>
        <taxon>Actinomycetes</taxon>
        <taxon>Mycobacteriales</taxon>
        <taxon>Corynebacteriaceae</taxon>
        <taxon>Corynebacterium</taxon>
    </lineage>
</organism>
<feature type="transmembrane region" description="Helical" evidence="1">
    <location>
        <begin position="144"/>
        <end position="165"/>
    </location>
</feature>
<feature type="transmembrane region" description="Helical" evidence="1">
    <location>
        <begin position="235"/>
        <end position="262"/>
    </location>
</feature>